<dbReference type="EMBL" id="BNAP01000001">
    <property type="protein sequence ID" value="GHG79369.1"/>
    <property type="molecule type" value="Genomic_DNA"/>
</dbReference>
<dbReference type="Pfam" id="PF13704">
    <property type="entry name" value="Glyco_tranf_2_4"/>
    <property type="match status" value="1"/>
</dbReference>
<dbReference type="RefSeq" id="WP_051312074.1">
    <property type="nucleotide sequence ID" value="NZ_BNAP01000001.1"/>
</dbReference>
<evidence type="ECO:0008006" key="3">
    <source>
        <dbReference type="Google" id="ProtNLM"/>
    </source>
</evidence>
<accession>A0A8J3H4D6</accession>
<reference evidence="1" key="1">
    <citation type="journal article" date="2014" name="Int. J. Syst. Evol. Microbiol.">
        <title>Complete genome sequence of Corynebacterium casei LMG S-19264T (=DSM 44701T), isolated from a smear-ripened cheese.</title>
        <authorList>
            <consortium name="US DOE Joint Genome Institute (JGI-PGF)"/>
            <person name="Walter F."/>
            <person name="Albersmeier A."/>
            <person name="Kalinowski J."/>
            <person name="Ruckert C."/>
        </authorList>
    </citation>
    <scope>NUCLEOTIDE SEQUENCE</scope>
    <source>
        <strain evidence="1">CGMCC 1.7081</strain>
    </source>
</reference>
<sequence length="336" mass="38472">MTEPAPSNIHLPVPPDLVERDPTRLRWGTVSTIKAPLGAIARFAAYHLDLGASLIDIFLDQPDPQVAEFFAPFPMVRITQCDAAYWRKKPERAQRSHQLRQAFNASRAYRRSEMHWLAHIDVDEFLLSPRPLAQLLAEADPEAAYLRIRPAELLAQDDPWRGPSHFKLTRRERGLTKRELADIYPDFGAYVPEGFLGYTGGKNIARTGLPQIRLGIHGVIHQGLPISNYSRLTDVHVGHAHAPDWAHFERHLKFRMSKGSYREKIKDRMRLRDVLDVIIDAEGNAGLRRFYDQINLATPRLLDRLTAHDMLLTAPLDLDDKVARWFGDLPREHSDR</sequence>
<evidence type="ECO:0000313" key="1">
    <source>
        <dbReference type="EMBL" id="GHG79369.1"/>
    </source>
</evidence>
<comment type="caution">
    <text evidence="1">The sequence shown here is derived from an EMBL/GenBank/DDBJ whole genome shotgun (WGS) entry which is preliminary data.</text>
</comment>
<evidence type="ECO:0000313" key="2">
    <source>
        <dbReference type="Proteomes" id="UP000611500"/>
    </source>
</evidence>
<dbReference type="Proteomes" id="UP000611500">
    <property type="component" value="Unassembled WGS sequence"/>
</dbReference>
<proteinExistence type="predicted"/>
<organism evidence="1 2">
    <name type="scientific">Pseudodonghicola xiamenensis</name>
    <dbReference type="NCBI Taxonomy" id="337702"/>
    <lineage>
        <taxon>Bacteria</taxon>
        <taxon>Pseudomonadati</taxon>
        <taxon>Pseudomonadota</taxon>
        <taxon>Alphaproteobacteria</taxon>
        <taxon>Rhodobacterales</taxon>
        <taxon>Paracoccaceae</taxon>
        <taxon>Pseudodonghicola</taxon>
    </lineage>
</organism>
<keyword evidence="2" id="KW-1185">Reference proteome</keyword>
<gene>
    <name evidence="1" type="ORF">GCM10010961_01350</name>
</gene>
<protein>
    <recommendedName>
        <fullName evidence="3">Glycosyl transferase family 2</fullName>
    </recommendedName>
</protein>
<dbReference type="AlphaFoldDB" id="A0A8J3H4D6"/>
<name>A0A8J3H4D6_9RHOB</name>
<reference evidence="1" key="2">
    <citation type="submission" date="2020-09" db="EMBL/GenBank/DDBJ databases">
        <authorList>
            <person name="Sun Q."/>
            <person name="Zhou Y."/>
        </authorList>
    </citation>
    <scope>NUCLEOTIDE SEQUENCE</scope>
    <source>
        <strain evidence="1">CGMCC 1.7081</strain>
    </source>
</reference>